<protein>
    <submittedName>
        <fullName evidence="1">Ty3-gypsy retrotransposon protein</fullName>
    </submittedName>
</protein>
<organism evidence="1 3">
    <name type="scientific">Cucumis melo var. makuwa</name>
    <name type="common">Oriental melon</name>
    <dbReference type="NCBI Taxonomy" id="1194695"/>
    <lineage>
        <taxon>Eukaryota</taxon>
        <taxon>Viridiplantae</taxon>
        <taxon>Streptophyta</taxon>
        <taxon>Embryophyta</taxon>
        <taxon>Tracheophyta</taxon>
        <taxon>Spermatophyta</taxon>
        <taxon>Magnoliopsida</taxon>
        <taxon>eudicotyledons</taxon>
        <taxon>Gunneridae</taxon>
        <taxon>Pentapetalae</taxon>
        <taxon>rosids</taxon>
        <taxon>fabids</taxon>
        <taxon>Cucurbitales</taxon>
        <taxon>Cucurbitaceae</taxon>
        <taxon>Benincaseae</taxon>
        <taxon>Cucumis</taxon>
    </lineage>
</organism>
<comment type="caution">
    <text evidence="1">The sequence shown here is derived from an EMBL/GenBank/DDBJ whole genome shotgun (WGS) entry which is preliminary data.</text>
</comment>
<dbReference type="EMBL" id="SSTD01002040">
    <property type="protein sequence ID" value="TYK28791.1"/>
    <property type="molecule type" value="Genomic_DNA"/>
</dbReference>
<dbReference type="Proteomes" id="UP000321947">
    <property type="component" value="Unassembled WGS sequence"/>
</dbReference>
<dbReference type="Proteomes" id="UP000321393">
    <property type="component" value="Unassembled WGS sequence"/>
</dbReference>
<evidence type="ECO:0000313" key="1">
    <source>
        <dbReference type="EMBL" id="KAA0062572.1"/>
    </source>
</evidence>
<sequence>MASKKAASNFFVASEASMGPVIRSRGIIIKENPLFDDSTPASNLLEQESYLKVVSVIMADVTAKVAVAEMKRKINFLMKVVEERDQEIATLKDQMKTSEMAKSSKTLIVKANDKGKVVL</sequence>
<name>A0A5A7V2X8_CUCMM</name>
<dbReference type="EMBL" id="SSTE01004244">
    <property type="protein sequence ID" value="KAA0062572.1"/>
    <property type="molecule type" value="Genomic_DNA"/>
</dbReference>
<evidence type="ECO:0000313" key="2">
    <source>
        <dbReference type="EMBL" id="TYK28791.1"/>
    </source>
</evidence>
<accession>A0A5A7V2X8</accession>
<gene>
    <name evidence="2" type="ORF">E5676_scaffold403G001560</name>
    <name evidence="1" type="ORF">E6C27_scaffold79G00600</name>
</gene>
<proteinExistence type="predicted"/>
<evidence type="ECO:0000313" key="4">
    <source>
        <dbReference type="Proteomes" id="UP000321947"/>
    </source>
</evidence>
<reference evidence="3 4" key="1">
    <citation type="submission" date="2019-08" db="EMBL/GenBank/DDBJ databases">
        <title>Draft genome sequences of two oriental melons (Cucumis melo L. var makuwa).</title>
        <authorList>
            <person name="Kwon S.-Y."/>
        </authorList>
    </citation>
    <scope>NUCLEOTIDE SEQUENCE [LARGE SCALE GENOMIC DNA]</scope>
    <source>
        <strain evidence="4">cv. Chang Bougi</strain>
        <strain evidence="3">cv. SW 3</strain>
        <tissue evidence="1">Leaf</tissue>
    </source>
</reference>
<dbReference type="AlphaFoldDB" id="A0A5A7V2X8"/>
<evidence type="ECO:0000313" key="3">
    <source>
        <dbReference type="Proteomes" id="UP000321393"/>
    </source>
</evidence>